<dbReference type="Pfam" id="PF12849">
    <property type="entry name" value="PBP_like_2"/>
    <property type="match status" value="1"/>
</dbReference>
<evidence type="ECO:0000313" key="4">
    <source>
        <dbReference type="Proteomes" id="UP000568664"/>
    </source>
</evidence>
<gene>
    <name evidence="3" type="ORF">HII17_07640</name>
</gene>
<organism evidence="3 4">
    <name type="scientific">Thalassotalea algicola</name>
    <dbReference type="NCBI Taxonomy" id="2716224"/>
    <lineage>
        <taxon>Bacteria</taxon>
        <taxon>Pseudomonadati</taxon>
        <taxon>Pseudomonadota</taxon>
        <taxon>Gammaproteobacteria</taxon>
        <taxon>Alteromonadales</taxon>
        <taxon>Colwelliaceae</taxon>
        <taxon>Thalassotalea</taxon>
    </lineage>
</organism>
<protein>
    <submittedName>
        <fullName evidence="3">Phosphate ABC transporter substrate-binding protein</fullName>
    </submittedName>
</protein>
<dbReference type="RefSeq" id="WP_169074746.1">
    <property type="nucleotide sequence ID" value="NZ_JABBXH010000002.1"/>
</dbReference>
<dbReference type="Proteomes" id="UP000568664">
    <property type="component" value="Unassembled WGS sequence"/>
</dbReference>
<evidence type="ECO:0000259" key="2">
    <source>
        <dbReference type="Pfam" id="PF12849"/>
    </source>
</evidence>
<accession>A0A7Y0Q6R7</accession>
<dbReference type="InterPro" id="IPR024370">
    <property type="entry name" value="PBP_domain"/>
</dbReference>
<name>A0A7Y0Q6R7_9GAMM</name>
<proteinExistence type="predicted"/>
<evidence type="ECO:0000256" key="1">
    <source>
        <dbReference type="SAM" id="SignalP"/>
    </source>
</evidence>
<keyword evidence="4" id="KW-1185">Reference proteome</keyword>
<dbReference type="EMBL" id="JABBXH010000002">
    <property type="protein sequence ID" value="NMP31431.1"/>
    <property type="molecule type" value="Genomic_DNA"/>
</dbReference>
<feature type="domain" description="PBP" evidence="2">
    <location>
        <begin position="18"/>
        <end position="128"/>
    </location>
</feature>
<sequence>MRFTKFLSTCLLVTLCSVAQAEVAVIVHKDNSVELSKGKIKRVFMKKIKSFENGNEIHVVSLKEGHPISTEFNTRVLKKTASKLKSYWSKLTFTGQAKPMEYIDTSEEMISKVKADPNMIAYIDANKVTDEVRVLATF</sequence>
<comment type="caution">
    <text evidence="3">The sequence shown here is derived from an EMBL/GenBank/DDBJ whole genome shotgun (WGS) entry which is preliminary data.</text>
</comment>
<evidence type="ECO:0000313" key="3">
    <source>
        <dbReference type="EMBL" id="NMP31431.1"/>
    </source>
</evidence>
<keyword evidence="1" id="KW-0732">Signal</keyword>
<reference evidence="3 4" key="1">
    <citation type="submission" date="2020-04" db="EMBL/GenBank/DDBJ databases">
        <title>Thalassotalea sp. M1531, isolated from the surface of marine red alga.</title>
        <authorList>
            <person name="Pang L."/>
            <person name="Lu D.-C."/>
        </authorList>
    </citation>
    <scope>NUCLEOTIDE SEQUENCE [LARGE SCALE GENOMIC DNA]</scope>
    <source>
        <strain evidence="3 4">M1531</strain>
    </source>
</reference>
<feature type="chain" id="PRO_5031458997" evidence="1">
    <location>
        <begin position="22"/>
        <end position="138"/>
    </location>
</feature>
<dbReference type="Gene3D" id="3.40.190.10">
    <property type="entry name" value="Periplasmic binding protein-like II"/>
    <property type="match status" value="1"/>
</dbReference>
<dbReference type="SUPFAM" id="SSF53850">
    <property type="entry name" value="Periplasmic binding protein-like II"/>
    <property type="match status" value="1"/>
</dbReference>
<feature type="signal peptide" evidence="1">
    <location>
        <begin position="1"/>
        <end position="21"/>
    </location>
</feature>
<dbReference type="AlphaFoldDB" id="A0A7Y0Q6R7"/>